<comment type="similarity">
    <text evidence="6">Belongs to the binding-protein-dependent transport system permease family.</text>
</comment>
<feature type="transmembrane region" description="Helical" evidence="6">
    <location>
        <begin position="7"/>
        <end position="31"/>
    </location>
</feature>
<evidence type="ECO:0000256" key="6">
    <source>
        <dbReference type="RuleBase" id="RU363032"/>
    </source>
</evidence>
<reference evidence="9" key="1">
    <citation type="journal article" date="2019" name="Int. J. Syst. Evol. Microbiol.">
        <title>The Global Catalogue of Microorganisms (GCM) 10K type strain sequencing project: providing services to taxonomists for standard genome sequencing and annotation.</title>
        <authorList>
            <consortium name="The Broad Institute Genomics Platform"/>
            <consortium name="The Broad Institute Genome Sequencing Center for Infectious Disease"/>
            <person name="Wu L."/>
            <person name="Ma J."/>
        </authorList>
    </citation>
    <scope>NUCLEOTIDE SEQUENCE [LARGE SCALE GENOMIC DNA]</scope>
    <source>
        <strain evidence="9">CGMCC 1.15044</strain>
    </source>
</reference>
<comment type="subcellular location">
    <subcellularLocation>
        <location evidence="6">Cell membrane</location>
        <topology evidence="6">Multi-pass membrane protein</topology>
    </subcellularLocation>
    <subcellularLocation>
        <location evidence="1">Membrane</location>
        <topology evidence="1">Multi-pass membrane protein</topology>
    </subcellularLocation>
</comment>
<dbReference type="InterPro" id="IPR035906">
    <property type="entry name" value="MetI-like_sf"/>
</dbReference>
<evidence type="ECO:0000256" key="4">
    <source>
        <dbReference type="ARBA" id="ARBA00022989"/>
    </source>
</evidence>
<dbReference type="CDD" id="cd06261">
    <property type="entry name" value="TM_PBP2"/>
    <property type="match status" value="1"/>
</dbReference>
<dbReference type="PANTHER" id="PTHR43839:SF3">
    <property type="entry name" value="OLIGOPEPTIDE ABC TRANSPORTER, PERMEASE PROTEIN"/>
    <property type="match status" value="1"/>
</dbReference>
<evidence type="ECO:0000259" key="7">
    <source>
        <dbReference type="PROSITE" id="PS50928"/>
    </source>
</evidence>
<evidence type="ECO:0000313" key="8">
    <source>
        <dbReference type="EMBL" id="GGA31399.1"/>
    </source>
</evidence>
<keyword evidence="5 6" id="KW-0472">Membrane</keyword>
<dbReference type="InterPro" id="IPR000515">
    <property type="entry name" value="MetI-like"/>
</dbReference>
<dbReference type="SUPFAM" id="SSF161098">
    <property type="entry name" value="MetI-like"/>
    <property type="match status" value="1"/>
</dbReference>
<gene>
    <name evidence="8" type="ORF">GCM10010917_15610</name>
</gene>
<feature type="transmembrane region" description="Helical" evidence="6">
    <location>
        <begin position="144"/>
        <end position="163"/>
    </location>
</feature>
<evidence type="ECO:0000313" key="9">
    <source>
        <dbReference type="Proteomes" id="UP000609323"/>
    </source>
</evidence>
<evidence type="ECO:0000256" key="5">
    <source>
        <dbReference type="ARBA" id="ARBA00023136"/>
    </source>
</evidence>
<evidence type="ECO:0000256" key="2">
    <source>
        <dbReference type="ARBA" id="ARBA00022448"/>
    </source>
</evidence>
<evidence type="ECO:0000256" key="3">
    <source>
        <dbReference type="ARBA" id="ARBA00022692"/>
    </source>
</evidence>
<feature type="transmembrane region" description="Helical" evidence="6">
    <location>
        <begin position="213"/>
        <end position="231"/>
    </location>
</feature>
<sequence>MLRKNYIFWVGCGLLSLLLGIAVLGPVLPFINMTPILSRVTENGHVTIPPYPYSPKNWLGVDKYGVDNLSRVVVGTRETLFIAGSIAILRYVIGIPLGLLARKKRGVPQLVLSVLNRTFSYLPALVAAALFMSLPLIYGRELRTFWIVLFLAFIEVGRVAYLVQQQSSSLSREPYMEAGIALGLNPLRLAKSYYIPGLLPEIIVNFFIDFGKAVLLIGQLGVLGIFIAQRYSTWAGLLNTSNDWGTMLAQHISEISVSRFGFVMIPAAAILFACLTLNLFAEGLRQVFNRRFRVYHSR</sequence>
<feature type="transmembrane region" description="Helical" evidence="6">
    <location>
        <begin position="80"/>
        <end position="100"/>
    </location>
</feature>
<protein>
    <submittedName>
        <fullName evidence="8">Peptide ABC transporter permease</fullName>
    </submittedName>
</protein>
<name>A0ABQ1FUT0_9BACL</name>
<dbReference type="PANTHER" id="PTHR43839">
    <property type="entry name" value="OPPC IN A BINDING PROTEIN-DEPENDENT TRANSPORT SYSTEM"/>
    <property type="match status" value="1"/>
</dbReference>
<feature type="transmembrane region" description="Helical" evidence="6">
    <location>
        <begin position="260"/>
        <end position="281"/>
    </location>
</feature>
<dbReference type="EMBL" id="BMHF01000004">
    <property type="protein sequence ID" value="GGA31399.1"/>
    <property type="molecule type" value="Genomic_DNA"/>
</dbReference>
<evidence type="ECO:0000256" key="1">
    <source>
        <dbReference type="ARBA" id="ARBA00004141"/>
    </source>
</evidence>
<keyword evidence="9" id="KW-1185">Reference proteome</keyword>
<organism evidence="8 9">
    <name type="scientific">Paenibacillus physcomitrellae</name>
    <dbReference type="NCBI Taxonomy" id="1619311"/>
    <lineage>
        <taxon>Bacteria</taxon>
        <taxon>Bacillati</taxon>
        <taxon>Bacillota</taxon>
        <taxon>Bacilli</taxon>
        <taxon>Bacillales</taxon>
        <taxon>Paenibacillaceae</taxon>
        <taxon>Paenibacillus</taxon>
    </lineage>
</organism>
<dbReference type="PROSITE" id="PS50928">
    <property type="entry name" value="ABC_TM1"/>
    <property type="match status" value="1"/>
</dbReference>
<accession>A0ABQ1FUT0</accession>
<proteinExistence type="inferred from homology"/>
<keyword evidence="4 6" id="KW-1133">Transmembrane helix</keyword>
<feature type="domain" description="ABC transmembrane type-1" evidence="7">
    <location>
        <begin position="76"/>
        <end position="281"/>
    </location>
</feature>
<feature type="transmembrane region" description="Helical" evidence="6">
    <location>
        <begin position="121"/>
        <end position="138"/>
    </location>
</feature>
<keyword evidence="2 6" id="KW-0813">Transport</keyword>
<dbReference type="Pfam" id="PF00528">
    <property type="entry name" value="BPD_transp_1"/>
    <property type="match status" value="1"/>
</dbReference>
<dbReference type="RefSeq" id="WP_094095115.1">
    <property type="nucleotide sequence ID" value="NZ_BMHF01000004.1"/>
</dbReference>
<dbReference type="Proteomes" id="UP000609323">
    <property type="component" value="Unassembled WGS sequence"/>
</dbReference>
<comment type="caution">
    <text evidence="8">The sequence shown here is derived from an EMBL/GenBank/DDBJ whole genome shotgun (WGS) entry which is preliminary data.</text>
</comment>
<keyword evidence="3 6" id="KW-0812">Transmembrane</keyword>
<dbReference type="Gene3D" id="1.10.3720.10">
    <property type="entry name" value="MetI-like"/>
    <property type="match status" value="1"/>
</dbReference>